<dbReference type="STRING" id="135826.KP77_08650"/>
<comment type="caution">
    <text evidence="2">The sequence shown here is derived from an EMBL/GenBank/DDBJ whole genome shotgun (WGS) entry which is preliminary data.</text>
</comment>
<evidence type="ECO:0000313" key="2">
    <source>
        <dbReference type="EMBL" id="KIL51353.1"/>
    </source>
</evidence>
<sequence>MSENNNQGKSGENRNEETNKEYGRQGKHAKGNNDSNNKDN</sequence>
<gene>
    <name evidence="2" type="ORF">KP77_08650</name>
</gene>
<dbReference type="EMBL" id="JXRQ01000015">
    <property type="protein sequence ID" value="KIL51353.1"/>
    <property type="molecule type" value="Genomic_DNA"/>
</dbReference>
<dbReference type="RefSeq" id="WP_268747447.1">
    <property type="nucleotide sequence ID" value="NZ_JXRQ01000015.1"/>
</dbReference>
<accession>A0A0C2W5N9</accession>
<evidence type="ECO:0000256" key="1">
    <source>
        <dbReference type="SAM" id="MobiDB-lite"/>
    </source>
</evidence>
<feature type="compositionally biased region" description="Basic and acidic residues" evidence="1">
    <location>
        <begin position="11"/>
        <end position="24"/>
    </location>
</feature>
<keyword evidence="3" id="KW-1185">Reference proteome</keyword>
<protein>
    <submittedName>
        <fullName evidence="2">Uncharacterized protein</fullName>
    </submittedName>
</protein>
<feature type="region of interest" description="Disordered" evidence="1">
    <location>
        <begin position="1"/>
        <end position="40"/>
    </location>
</feature>
<evidence type="ECO:0000313" key="3">
    <source>
        <dbReference type="Proteomes" id="UP000031950"/>
    </source>
</evidence>
<reference evidence="2 3" key="1">
    <citation type="submission" date="2015-01" db="EMBL/GenBank/DDBJ databases">
        <title>Genome sequence of Jeotgalibacillus alimentarius.</title>
        <authorList>
            <person name="Goh K.M."/>
            <person name="Chan K.-G."/>
            <person name="Yaakop A.S."/>
            <person name="Ee R."/>
            <person name="Gan H.M."/>
            <person name="Chan C.S."/>
        </authorList>
    </citation>
    <scope>NUCLEOTIDE SEQUENCE [LARGE SCALE GENOMIC DNA]</scope>
    <source>
        <strain evidence="2 3">YKJ-13</strain>
    </source>
</reference>
<dbReference type="PATRIC" id="fig|135826.4.peg.859"/>
<dbReference type="AlphaFoldDB" id="A0A0C2W5N9"/>
<proteinExistence type="predicted"/>
<dbReference type="Proteomes" id="UP000031950">
    <property type="component" value="Unassembled WGS sequence"/>
</dbReference>
<name>A0A0C2W5N9_9BACL</name>
<organism evidence="2 3">
    <name type="scientific">Jeotgalibacillus alimentarius</name>
    <dbReference type="NCBI Taxonomy" id="135826"/>
    <lineage>
        <taxon>Bacteria</taxon>
        <taxon>Bacillati</taxon>
        <taxon>Bacillota</taxon>
        <taxon>Bacilli</taxon>
        <taxon>Bacillales</taxon>
        <taxon>Caryophanaceae</taxon>
        <taxon>Jeotgalibacillus</taxon>
    </lineage>
</organism>
<feature type="compositionally biased region" description="Polar residues" evidence="1">
    <location>
        <begin position="1"/>
        <end position="10"/>
    </location>
</feature>